<reference evidence="5" key="1">
    <citation type="submission" date="2023-08" db="EMBL/GenBank/DDBJ databases">
        <title>Methanolobus mangrovi sp. nov. and Methanolobus sediminis sp. nov, two novel methylotrophic methanogens isolated from mangrove sediments in China.</title>
        <authorList>
            <person name="Zhou J."/>
        </authorList>
    </citation>
    <scope>NUCLEOTIDE SEQUENCE</scope>
    <source>
        <strain evidence="5">FTZ2</strain>
    </source>
</reference>
<evidence type="ECO:0000256" key="2">
    <source>
        <dbReference type="ARBA" id="ARBA00022884"/>
    </source>
</evidence>
<keyword evidence="6" id="KW-1185">Reference proteome</keyword>
<protein>
    <submittedName>
        <fullName evidence="5">Ribonuclease III domain-containing protein</fullName>
    </submittedName>
</protein>
<dbReference type="KEGG" id="mmav:RE476_02745"/>
<dbReference type="Gene3D" id="3.30.160.20">
    <property type="match status" value="1"/>
</dbReference>
<dbReference type="Gene3D" id="1.10.1520.10">
    <property type="entry name" value="Ribonuclease III domain"/>
    <property type="match status" value="1"/>
</dbReference>
<feature type="domain" description="DRBM" evidence="3">
    <location>
        <begin position="162"/>
        <end position="231"/>
    </location>
</feature>
<dbReference type="GeneID" id="84229024"/>
<dbReference type="SMART" id="SM00358">
    <property type="entry name" value="DSRM"/>
    <property type="match status" value="1"/>
</dbReference>
<dbReference type="InterPro" id="IPR000999">
    <property type="entry name" value="RNase_III_dom"/>
</dbReference>
<dbReference type="GO" id="GO:0004525">
    <property type="term" value="F:ribonuclease III activity"/>
    <property type="evidence" value="ECO:0007669"/>
    <property type="project" value="InterPro"/>
</dbReference>
<dbReference type="Proteomes" id="UP001183006">
    <property type="component" value="Chromosome"/>
</dbReference>
<dbReference type="CDD" id="cd00593">
    <property type="entry name" value="RIBOc"/>
    <property type="match status" value="1"/>
</dbReference>
<dbReference type="PROSITE" id="PS50142">
    <property type="entry name" value="RNASE_3_2"/>
    <property type="match status" value="1"/>
</dbReference>
<dbReference type="EMBL" id="CP133594">
    <property type="protein sequence ID" value="WMW22757.1"/>
    <property type="molecule type" value="Genomic_DNA"/>
</dbReference>
<dbReference type="PANTHER" id="PTHR14950">
    <property type="entry name" value="DICER-RELATED"/>
    <property type="match status" value="1"/>
</dbReference>
<dbReference type="InterPro" id="IPR014720">
    <property type="entry name" value="dsRBD_dom"/>
</dbReference>
<evidence type="ECO:0000259" key="3">
    <source>
        <dbReference type="PROSITE" id="PS50137"/>
    </source>
</evidence>
<dbReference type="InterPro" id="IPR036389">
    <property type="entry name" value="RNase_III_sf"/>
</dbReference>
<dbReference type="SMART" id="SM00535">
    <property type="entry name" value="RIBOc"/>
    <property type="match status" value="1"/>
</dbReference>
<keyword evidence="2" id="KW-0694">RNA-binding</keyword>
<feature type="domain" description="RNase III" evidence="4">
    <location>
        <begin position="8"/>
        <end position="130"/>
    </location>
</feature>
<accession>A0AA51YH41</accession>
<evidence type="ECO:0000259" key="4">
    <source>
        <dbReference type="PROSITE" id="PS50142"/>
    </source>
</evidence>
<dbReference type="PROSITE" id="PS50137">
    <property type="entry name" value="DS_RBD"/>
    <property type="match status" value="1"/>
</dbReference>
<evidence type="ECO:0000313" key="5">
    <source>
        <dbReference type="EMBL" id="WMW22757.1"/>
    </source>
</evidence>
<dbReference type="SUPFAM" id="SSF69065">
    <property type="entry name" value="RNase III domain-like"/>
    <property type="match status" value="1"/>
</dbReference>
<dbReference type="GO" id="GO:0003723">
    <property type="term" value="F:RNA binding"/>
    <property type="evidence" value="ECO:0007669"/>
    <property type="project" value="UniProtKB-KW"/>
</dbReference>
<evidence type="ECO:0000256" key="1">
    <source>
        <dbReference type="ARBA" id="ARBA00022801"/>
    </source>
</evidence>
<dbReference type="Pfam" id="PF00035">
    <property type="entry name" value="dsrm"/>
    <property type="match status" value="1"/>
</dbReference>
<evidence type="ECO:0000313" key="6">
    <source>
        <dbReference type="Proteomes" id="UP001183006"/>
    </source>
</evidence>
<dbReference type="SUPFAM" id="SSF54768">
    <property type="entry name" value="dsRNA-binding domain-like"/>
    <property type="match status" value="1"/>
</dbReference>
<dbReference type="Pfam" id="PF14622">
    <property type="entry name" value="Ribonucleas_3_3"/>
    <property type="match status" value="1"/>
</dbReference>
<keyword evidence="1" id="KW-0378">Hydrolase</keyword>
<organism evidence="5 6">
    <name type="scientific">Methanolobus mangrovi</name>
    <dbReference type="NCBI Taxonomy" id="3072977"/>
    <lineage>
        <taxon>Archaea</taxon>
        <taxon>Methanobacteriati</taxon>
        <taxon>Methanobacteriota</taxon>
        <taxon>Stenosarchaea group</taxon>
        <taxon>Methanomicrobia</taxon>
        <taxon>Methanosarcinales</taxon>
        <taxon>Methanosarcinaceae</taxon>
        <taxon>Methanolobus</taxon>
    </lineage>
</organism>
<dbReference type="RefSeq" id="WP_309308871.1">
    <property type="nucleotide sequence ID" value="NZ_CP133594.1"/>
</dbReference>
<dbReference type="GO" id="GO:0006396">
    <property type="term" value="P:RNA processing"/>
    <property type="evidence" value="ECO:0007669"/>
    <property type="project" value="InterPro"/>
</dbReference>
<name>A0AA51YH41_9EURY</name>
<proteinExistence type="predicted"/>
<sequence>MDIATHRLTCIEQTIDYVFNNRDLLEEAFTHRSYNPTKNNERLEFVGDKVENAIIGVHLFENYNIDEGILSKLTSYFVDNKRVLPRLCVSYGFDKLIKITDYEKNTKNSREKWIPSLWEALIGAVFIDSGKNWYATEKVILHLYGEELILDDERIKDILRTDPVTVVKEHCDEFGYLLEFDEKRVGGFDHDPEHVGYVWINGEEYQGDVARGSKQKARENACEKVISILGLN</sequence>
<gene>
    <name evidence="5" type="ORF">RE476_02745</name>
</gene>
<dbReference type="AlphaFoldDB" id="A0AA51YH41"/>